<feature type="signal peptide" evidence="1">
    <location>
        <begin position="1"/>
        <end position="30"/>
    </location>
</feature>
<dbReference type="OrthoDB" id="2242487at2"/>
<name>A0A7X1Z8E1_9LACT</name>
<evidence type="ECO:0008006" key="4">
    <source>
        <dbReference type="Google" id="ProtNLM"/>
    </source>
</evidence>
<dbReference type="EMBL" id="WITJ01000009">
    <property type="protein sequence ID" value="MQW39719.1"/>
    <property type="molecule type" value="Genomic_DNA"/>
</dbReference>
<feature type="chain" id="PRO_5030761036" description="WxL domain-containing protein" evidence="1">
    <location>
        <begin position="31"/>
        <end position="290"/>
    </location>
</feature>
<evidence type="ECO:0000313" key="2">
    <source>
        <dbReference type="EMBL" id="MQW39719.1"/>
    </source>
</evidence>
<sequence length="290" mass="30961">MNTKKVFIGMLSLSALFVASAFATSAHVFADDTVPTTQDVAPVIDTSQSGDRTLSVPDDADKVIKDTDNQVEYQVNDAVSVDSSSGPDLTAPVTVDSQITSDKGGTTEGMTSYTVNLNQIGKRSDSASIGNLLNSSAEFLGSIFTTKAYAATTTKEITKARTIKKDNSLAVKASLTLYWTETTNGTTGTAKATKITGGYSNQDPTISVLSSTYANVGEESRNLIVHQNTYYPGANKSWSHNVDMPSIDFSGATSMESNYYVKLHRGKTNWTVWMQAIAFGGSDYVSDLNG</sequence>
<proteinExistence type="predicted"/>
<dbReference type="AlphaFoldDB" id="A0A7X1Z8E1"/>
<dbReference type="Proteomes" id="UP000439550">
    <property type="component" value="Unassembled WGS sequence"/>
</dbReference>
<protein>
    <recommendedName>
        <fullName evidence="4">WxL domain-containing protein</fullName>
    </recommendedName>
</protein>
<dbReference type="RefSeq" id="WP_153496390.1">
    <property type="nucleotide sequence ID" value="NZ_CBCRWP010000007.1"/>
</dbReference>
<keyword evidence="1" id="KW-0732">Signal</keyword>
<keyword evidence="3" id="KW-1185">Reference proteome</keyword>
<evidence type="ECO:0000256" key="1">
    <source>
        <dbReference type="SAM" id="SignalP"/>
    </source>
</evidence>
<accession>A0A7X1Z8E1</accession>
<comment type="caution">
    <text evidence="2">The sequence shown here is derived from an EMBL/GenBank/DDBJ whole genome shotgun (WGS) entry which is preliminary data.</text>
</comment>
<evidence type="ECO:0000313" key="3">
    <source>
        <dbReference type="Proteomes" id="UP000439550"/>
    </source>
</evidence>
<reference evidence="2 3" key="1">
    <citation type="submission" date="2019-10" db="EMBL/GenBank/DDBJ databases">
        <authorList>
            <person name="Dong K."/>
        </authorList>
    </citation>
    <scope>NUCLEOTIDE SEQUENCE [LARGE SCALE GENOMIC DNA]</scope>
    <source>
        <strain evidence="2 3">DSM 28960</strain>
    </source>
</reference>
<gene>
    <name evidence="2" type="ORF">GHI93_07245</name>
</gene>
<organism evidence="2 3">
    <name type="scientific">Lactococcus hircilactis</name>
    <dbReference type="NCBI Taxonomy" id="1494462"/>
    <lineage>
        <taxon>Bacteria</taxon>
        <taxon>Bacillati</taxon>
        <taxon>Bacillota</taxon>
        <taxon>Bacilli</taxon>
        <taxon>Lactobacillales</taxon>
        <taxon>Streptococcaceae</taxon>
        <taxon>Lactococcus</taxon>
    </lineage>
</organism>